<dbReference type="PANTHER" id="PTHR12132:SF1">
    <property type="entry name" value="DNA REPAIR PROTEIN RAD52 HOMOLOG"/>
    <property type="match status" value="1"/>
</dbReference>
<accession>A0AAD7DRD0</accession>
<dbReference type="GO" id="GO:0045002">
    <property type="term" value="P:double-strand break repair via single-strand annealing"/>
    <property type="evidence" value="ECO:0007669"/>
    <property type="project" value="TreeGrafter"/>
</dbReference>
<evidence type="ECO:0000256" key="5">
    <source>
        <dbReference type="SAM" id="MobiDB-lite"/>
    </source>
</evidence>
<dbReference type="AlphaFoldDB" id="A0AAD7DRD0"/>
<gene>
    <name evidence="6" type="ORF">B0H17DRAFT_978569</name>
</gene>
<dbReference type="Gene3D" id="3.30.390.80">
    <property type="entry name" value="DNA repair protein Rad52/59/22"/>
    <property type="match status" value="1"/>
</dbReference>
<dbReference type="Pfam" id="PF04098">
    <property type="entry name" value="Rad52_Rad22"/>
    <property type="match status" value="1"/>
</dbReference>
<proteinExistence type="inferred from homology"/>
<dbReference type="EMBL" id="JARKIE010000029">
    <property type="protein sequence ID" value="KAJ7697598.1"/>
    <property type="molecule type" value="Genomic_DNA"/>
</dbReference>
<dbReference type="GO" id="GO:0003697">
    <property type="term" value="F:single-stranded DNA binding"/>
    <property type="evidence" value="ECO:0007669"/>
    <property type="project" value="UniProtKB-ARBA"/>
</dbReference>
<feature type="compositionally biased region" description="Pro residues" evidence="5">
    <location>
        <begin position="273"/>
        <end position="284"/>
    </location>
</feature>
<protein>
    <submittedName>
        <fullName evidence="6">Uncharacterized protein</fullName>
    </submittedName>
</protein>
<dbReference type="SUPFAM" id="SSF54768">
    <property type="entry name" value="dsRNA-binding domain-like"/>
    <property type="match status" value="1"/>
</dbReference>
<feature type="compositionally biased region" description="Low complexity" evidence="5">
    <location>
        <begin position="259"/>
        <end position="272"/>
    </location>
</feature>
<evidence type="ECO:0000256" key="3">
    <source>
        <dbReference type="ARBA" id="ARBA00023172"/>
    </source>
</evidence>
<keyword evidence="3" id="KW-0233">DNA recombination</keyword>
<feature type="compositionally biased region" description="Low complexity" evidence="5">
    <location>
        <begin position="285"/>
        <end position="297"/>
    </location>
</feature>
<keyword evidence="2" id="KW-0227">DNA damage</keyword>
<reference evidence="6" key="1">
    <citation type="submission" date="2023-03" db="EMBL/GenBank/DDBJ databases">
        <title>Massive genome expansion in bonnet fungi (Mycena s.s.) driven by repeated elements and novel gene families across ecological guilds.</title>
        <authorList>
            <consortium name="Lawrence Berkeley National Laboratory"/>
            <person name="Harder C.B."/>
            <person name="Miyauchi S."/>
            <person name="Viragh M."/>
            <person name="Kuo A."/>
            <person name="Thoen E."/>
            <person name="Andreopoulos B."/>
            <person name="Lu D."/>
            <person name="Skrede I."/>
            <person name="Drula E."/>
            <person name="Henrissat B."/>
            <person name="Morin E."/>
            <person name="Kohler A."/>
            <person name="Barry K."/>
            <person name="LaButti K."/>
            <person name="Morin E."/>
            <person name="Salamov A."/>
            <person name="Lipzen A."/>
            <person name="Mereny Z."/>
            <person name="Hegedus B."/>
            <person name="Baldrian P."/>
            <person name="Stursova M."/>
            <person name="Weitz H."/>
            <person name="Taylor A."/>
            <person name="Grigoriev I.V."/>
            <person name="Nagy L.G."/>
            <person name="Martin F."/>
            <person name="Kauserud H."/>
        </authorList>
    </citation>
    <scope>NUCLEOTIDE SEQUENCE</scope>
    <source>
        <strain evidence="6">CBHHK067</strain>
    </source>
</reference>
<dbReference type="PANTHER" id="PTHR12132">
    <property type="entry name" value="DNA REPAIR AND RECOMBINATION PROTEIN RAD52, RAD59"/>
    <property type="match status" value="1"/>
</dbReference>
<dbReference type="GO" id="GO:0006312">
    <property type="term" value="P:mitotic recombination"/>
    <property type="evidence" value="ECO:0007669"/>
    <property type="project" value="TreeGrafter"/>
</dbReference>
<dbReference type="FunFam" id="3.30.390.80:FF:000001">
    <property type="entry name" value="DNA repair protein RAD52 homolog"/>
    <property type="match status" value="1"/>
</dbReference>
<evidence type="ECO:0000256" key="2">
    <source>
        <dbReference type="ARBA" id="ARBA00022763"/>
    </source>
</evidence>
<dbReference type="Proteomes" id="UP001221757">
    <property type="component" value="Unassembled WGS sequence"/>
</dbReference>
<dbReference type="GO" id="GO:0005634">
    <property type="term" value="C:nucleus"/>
    <property type="evidence" value="ECO:0007669"/>
    <property type="project" value="TreeGrafter"/>
</dbReference>
<feature type="region of interest" description="Disordered" evidence="5">
    <location>
        <begin position="229"/>
        <end position="322"/>
    </location>
</feature>
<evidence type="ECO:0000256" key="1">
    <source>
        <dbReference type="ARBA" id="ARBA00006638"/>
    </source>
</evidence>
<feature type="compositionally biased region" description="Polar residues" evidence="5">
    <location>
        <begin position="242"/>
        <end position="257"/>
    </location>
</feature>
<dbReference type="InterPro" id="IPR007232">
    <property type="entry name" value="Rad52_Rad59_Rad22"/>
</dbReference>
<sequence length="322" mass="34819">MAGALSGHIVDSYEASVSNQSIYTDGLISFNPGMHGSFSPNMHSTQQQHSFDASTLSHASTSMSESAYDRVSRLQAKLNQKLGPEFISQRPGPGGGPKLTYAEGWKVINVANEVFGFEGWSSNIVSLTTDYMDYNEETRRYNVGVAAVMRVTLKEGVFHEDVGYGMIENAKSKGMALDKCKKEAVTDGLKRTLRTFGNVMGNCLYDKQYTAEIVKIKVPPTKLEKGELYRLPEFSDKPPVTGASTSASRPANATSTPIRPALRRSSSGGSPRPSSPSPPSPSPPSRATSSSPMASRRPSPPPPTRPPSAKSPSRPPLPRKRR</sequence>
<keyword evidence="7" id="KW-1185">Reference proteome</keyword>
<comment type="caution">
    <text evidence="6">The sequence shown here is derived from an EMBL/GenBank/DDBJ whole genome shotgun (WGS) entry which is preliminary data.</text>
</comment>
<keyword evidence="4" id="KW-0234">DNA repair</keyword>
<evidence type="ECO:0000313" key="7">
    <source>
        <dbReference type="Proteomes" id="UP001221757"/>
    </source>
</evidence>
<name>A0AAD7DRD0_MYCRO</name>
<evidence type="ECO:0000313" key="6">
    <source>
        <dbReference type="EMBL" id="KAJ7697598.1"/>
    </source>
</evidence>
<dbReference type="InterPro" id="IPR042525">
    <property type="entry name" value="Rad52_Rad59_Rad22_sf"/>
</dbReference>
<evidence type="ECO:0000256" key="4">
    <source>
        <dbReference type="ARBA" id="ARBA00023204"/>
    </source>
</evidence>
<dbReference type="InterPro" id="IPR041247">
    <property type="entry name" value="Rad52_fam"/>
</dbReference>
<comment type="similarity">
    <text evidence="1">Belongs to the RAD52 family.</text>
</comment>
<dbReference type="GO" id="GO:0000724">
    <property type="term" value="P:double-strand break repair via homologous recombination"/>
    <property type="evidence" value="ECO:0007669"/>
    <property type="project" value="TreeGrafter"/>
</dbReference>
<organism evidence="6 7">
    <name type="scientific">Mycena rosella</name>
    <name type="common">Pink bonnet</name>
    <name type="synonym">Agaricus rosellus</name>
    <dbReference type="NCBI Taxonomy" id="1033263"/>
    <lineage>
        <taxon>Eukaryota</taxon>
        <taxon>Fungi</taxon>
        <taxon>Dikarya</taxon>
        <taxon>Basidiomycota</taxon>
        <taxon>Agaricomycotina</taxon>
        <taxon>Agaricomycetes</taxon>
        <taxon>Agaricomycetidae</taxon>
        <taxon>Agaricales</taxon>
        <taxon>Marasmiineae</taxon>
        <taxon>Mycenaceae</taxon>
        <taxon>Mycena</taxon>
    </lineage>
</organism>